<dbReference type="AlphaFoldDB" id="A0A8J3B831"/>
<dbReference type="SUPFAM" id="SSF52743">
    <property type="entry name" value="Subtilisin-like"/>
    <property type="match status" value="1"/>
</dbReference>
<dbReference type="GO" id="GO:0006508">
    <property type="term" value="P:proteolysis"/>
    <property type="evidence" value="ECO:0007669"/>
    <property type="project" value="UniProtKB-KW"/>
</dbReference>
<feature type="domain" description="Peptidase S8/S53" evidence="7">
    <location>
        <begin position="141"/>
        <end position="414"/>
    </location>
</feature>
<feature type="active site" description="Charge relay system" evidence="5">
    <location>
        <position position="188"/>
    </location>
</feature>
<reference evidence="8" key="1">
    <citation type="journal article" date="2014" name="Int. J. Syst. Evol. Microbiol.">
        <title>Complete genome sequence of Corynebacterium casei LMG S-19264T (=DSM 44701T), isolated from a smear-ripened cheese.</title>
        <authorList>
            <consortium name="US DOE Joint Genome Institute (JGI-PGF)"/>
            <person name="Walter F."/>
            <person name="Albersmeier A."/>
            <person name="Kalinowski J."/>
            <person name="Ruckert C."/>
        </authorList>
    </citation>
    <scope>NUCLEOTIDE SEQUENCE</scope>
    <source>
        <strain evidence="8">JCM 3090</strain>
    </source>
</reference>
<keyword evidence="4 5" id="KW-0720">Serine protease</keyword>
<reference evidence="8" key="2">
    <citation type="submission" date="2020-09" db="EMBL/GenBank/DDBJ databases">
        <authorList>
            <person name="Sun Q."/>
            <person name="Ohkuma M."/>
        </authorList>
    </citation>
    <scope>NUCLEOTIDE SEQUENCE</scope>
    <source>
        <strain evidence="8">JCM 3090</strain>
    </source>
</reference>
<keyword evidence="9" id="KW-1185">Reference proteome</keyword>
<keyword evidence="2 5" id="KW-0645">Protease</keyword>
<evidence type="ECO:0000256" key="2">
    <source>
        <dbReference type="ARBA" id="ARBA00022670"/>
    </source>
</evidence>
<evidence type="ECO:0000259" key="7">
    <source>
        <dbReference type="Pfam" id="PF00082"/>
    </source>
</evidence>
<accession>A0A8J3B831</accession>
<dbReference type="GO" id="GO:0004252">
    <property type="term" value="F:serine-type endopeptidase activity"/>
    <property type="evidence" value="ECO:0007669"/>
    <property type="project" value="UniProtKB-UniRule"/>
</dbReference>
<dbReference type="RefSeq" id="WP_189168918.1">
    <property type="nucleotide sequence ID" value="NZ_BMQB01000002.1"/>
</dbReference>
<sequence length="594" mass="60616">MHALVRPADGPAPQRRLGLLGGLTAAALAVSTLVAPPAPARDATVDVIVRYDSPAAAQRAVARVGGTVGARLGLIDGLVAAVPATAVARLATLPGVLAATPDGTVRFSSDDAWSAAGDATSMTNVTEELGARRAWRQGITGRGVGVALIDTGVVPVQGLTGAGKVVNGPDLSFESQSDDRRYLDTFGHGTHLAGIIAGNDGTGVPGDGDFAGVAPGAKLINIKVGSYDGAADVSQVIAAIDWVVAHRNDDDLNIRILNLSFGTDSGQDYRLDPLAFAVDAAWRHGIVVATAAGNGGASADLTMPALNPRVLAVGATDTLGTTARGDDRLAAFSAAGTGDRLADVLAAGKSIVSLRDPGSFLDERYPGGVVAGRFFRGSGTSQATAVLSGAAALLLQQRPYLTPDQVKRILITSGDSIQPTENGTRYRQIDVRDALLTLTPLLYNQHFSAPNRATGLGTLEGARGSYHVQDGPTGVALTGEQDIFGQSWNPQVWTAAADDGSAWTGGQWNGSNWAGTGWTGSSWAGTSWGGTSWGGTSWGGTSWGGTSWGGTSWGGRSWGGTSWGGTSWGGTSWGGTSWGGTSWGGRSWGSASWG</sequence>
<evidence type="ECO:0000256" key="4">
    <source>
        <dbReference type="ARBA" id="ARBA00022825"/>
    </source>
</evidence>
<feature type="active site" description="Charge relay system" evidence="5">
    <location>
        <position position="150"/>
    </location>
</feature>
<evidence type="ECO:0000313" key="8">
    <source>
        <dbReference type="EMBL" id="GGJ82820.1"/>
    </source>
</evidence>
<dbReference type="Gene3D" id="3.40.50.200">
    <property type="entry name" value="Peptidase S8/S53 domain"/>
    <property type="match status" value="1"/>
</dbReference>
<dbReference type="PRINTS" id="PR00723">
    <property type="entry name" value="SUBTILISIN"/>
</dbReference>
<comment type="similarity">
    <text evidence="1 5">Belongs to the peptidase S8 family.</text>
</comment>
<evidence type="ECO:0000256" key="6">
    <source>
        <dbReference type="SAM" id="MobiDB-lite"/>
    </source>
</evidence>
<dbReference type="InterPro" id="IPR015500">
    <property type="entry name" value="Peptidase_S8_subtilisin-rel"/>
</dbReference>
<protein>
    <recommendedName>
        <fullName evidence="7">Peptidase S8/S53 domain-containing protein</fullName>
    </recommendedName>
</protein>
<dbReference type="Proteomes" id="UP000649739">
    <property type="component" value="Unassembled WGS sequence"/>
</dbReference>
<feature type="region of interest" description="Disordered" evidence="6">
    <location>
        <begin position="574"/>
        <end position="594"/>
    </location>
</feature>
<dbReference type="PANTHER" id="PTHR43399">
    <property type="entry name" value="SUBTILISIN-RELATED"/>
    <property type="match status" value="1"/>
</dbReference>
<dbReference type="Pfam" id="PF00082">
    <property type="entry name" value="Peptidase_S8"/>
    <property type="match status" value="1"/>
</dbReference>
<dbReference type="EMBL" id="BMQB01000002">
    <property type="protein sequence ID" value="GGJ82820.1"/>
    <property type="molecule type" value="Genomic_DNA"/>
</dbReference>
<keyword evidence="3 5" id="KW-0378">Hydrolase</keyword>
<name>A0A8J3B831_9ACTN</name>
<dbReference type="PROSITE" id="PS51892">
    <property type="entry name" value="SUBTILASE"/>
    <property type="match status" value="1"/>
</dbReference>
<proteinExistence type="inferred from homology"/>
<dbReference type="InterPro" id="IPR000209">
    <property type="entry name" value="Peptidase_S8/S53_dom"/>
</dbReference>
<evidence type="ECO:0000313" key="9">
    <source>
        <dbReference type="Proteomes" id="UP000649739"/>
    </source>
</evidence>
<dbReference type="InterPro" id="IPR037045">
    <property type="entry name" value="S8pro/Inhibitor_I9_sf"/>
</dbReference>
<feature type="active site" description="Charge relay system" evidence="5">
    <location>
        <position position="381"/>
    </location>
</feature>
<dbReference type="InterPro" id="IPR036852">
    <property type="entry name" value="Peptidase_S8/S53_dom_sf"/>
</dbReference>
<dbReference type="InterPro" id="IPR051048">
    <property type="entry name" value="Peptidase_S8/S53_subtilisin"/>
</dbReference>
<comment type="caution">
    <text evidence="8">The sequence shown here is derived from an EMBL/GenBank/DDBJ whole genome shotgun (WGS) entry which is preliminary data.</text>
</comment>
<gene>
    <name evidence="8" type="ORF">GCM10010123_10620</name>
</gene>
<organism evidence="8 9">
    <name type="scientific">Pilimelia anulata</name>
    <dbReference type="NCBI Taxonomy" id="53371"/>
    <lineage>
        <taxon>Bacteria</taxon>
        <taxon>Bacillati</taxon>
        <taxon>Actinomycetota</taxon>
        <taxon>Actinomycetes</taxon>
        <taxon>Micromonosporales</taxon>
        <taxon>Micromonosporaceae</taxon>
        <taxon>Pilimelia</taxon>
    </lineage>
</organism>
<evidence type="ECO:0000256" key="3">
    <source>
        <dbReference type="ARBA" id="ARBA00022801"/>
    </source>
</evidence>
<dbReference type="Gene3D" id="3.30.70.80">
    <property type="entry name" value="Peptidase S8 propeptide/proteinase inhibitor I9"/>
    <property type="match status" value="1"/>
</dbReference>
<evidence type="ECO:0000256" key="5">
    <source>
        <dbReference type="PROSITE-ProRule" id="PRU01240"/>
    </source>
</evidence>
<feature type="compositionally biased region" description="Gly residues" evidence="6">
    <location>
        <begin position="574"/>
        <end position="587"/>
    </location>
</feature>
<dbReference type="PANTHER" id="PTHR43399:SF4">
    <property type="entry name" value="CELL WALL-ASSOCIATED PROTEASE"/>
    <property type="match status" value="1"/>
</dbReference>
<evidence type="ECO:0000256" key="1">
    <source>
        <dbReference type="ARBA" id="ARBA00011073"/>
    </source>
</evidence>